<comment type="caution">
    <text evidence="2">The sequence shown here is derived from an EMBL/GenBank/DDBJ whole genome shotgun (WGS) entry which is preliminary data.</text>
</comment>
<evidence type="ECO:0000256" key="1">
    <source>
        <dbReference type="SAM" id="Phobius"/>
    </source>
</evidence>
<dbReference type="RefSeq" id="WP_146583512.1">
    <property type="nucleotide sequence ID" value="NZ_SJPO01000001.1"/>
</dbReference>
<keyword evidence="1" id="KW-0472">Membrane</keyword>
<organism evidence="2 3">
    <name type="scientific">Posidoniimonas polymericola</name>
    <dbReference type="NCBI Taxonomy" id="2528002"/>
    <lineage>
        <taxon>Bacteria</taxon>
        <taxon>Pseudomonadati</taxon>
        <taxon>Planctomycetota</taxon>
        <taxon>Planctomycetia</taxon>
        <taxon>Pirellulales</taxon>
        <taxon>Lacipirellulaceae</taxon>
        <taxon>Posidoniimonas</taxon>
    </lineage>
</organism>
<protein>
    <submittedName>
        <fullName evidence="2">Uncharacterized protein</fullName>
    </submittedName>
</protein>
<gene>
    <name evidence="2" type="ORF">Pla123a_00390</name>
</gene>
<dbReference type="EMBL" id="SJPO01000001">
    <property type="protein sequence ID" value="TWT85233.1"/>
    <property type="molecule type" value="Genomic_DNA"/>
</dbReference>
<evidence type="ECO:0000313" key="3">
    <source>
        <dbReference type="Proteomes" id="UP000318478"/>
    </source>
</evidence>
<keyword evidence="1" id="KW-0812">Transmembrane</keyword>
<dbReference type="Proteomes" id="UP000318478">
    <property type="component" value="Unassembled WGS sequence"/>
</dbReference>
<name>A0A5C5ZFA2_9BACT</name>
<proteinExistence type="predicted"/>
<accession>A0A5C5ZFA2</accession>
<dbReference type="OrthoDB" id="286647at2"/>
<dbReference type="AlphaFoldDB" id="A0A5C5ZFA2"/>
<feature type="transmembrane region" description="Helical" evidence="1">
    <location>
        <begin position="12"/>
        <end position="30"/>
    </location>
</feature>
<evidence type="ECO:0000313" key="2">
    <source>
        <dbReference type="EMBL" id="TWT85233.1"/>
    </source>
</evidence>
<feature type="transmembrane region" description="Helical" evidence="1">
    <location>
        <begin position="36"/>
        <end position="59"/>
    </location>
</feature>
<keyword evidence="1" id="KW-1133">Transmembrane helix</keyword>
<reference evidence="2 3" key="1">
    <citation type="submission" date="2019-02" db="EMBL/GenBank/DDBJ databases">
        <title>Deep-cultivation of Planctomycetes and their phenomic and genomic characterization uncovers novel biology.</title>
        <authorList>
            <person name="Wiegand S."/>
            <person name="Jogler M."/>
            <person name="Boedeker C."/>
            <person name="Pinto D."/>
            <person name="Vollmers J."/>
            <person name="Rivas-Marin E."/>
            <person name="Kohn T."/>
            <person name="Peeters S.H."/>
            <person name="Heuer A."/>
            <person name="Rast P."/>
            <person name="Oberbeckmann S."/>
            <person name="Bunk B."/>
            <person name="Jeske O."/>
            <person name="Meyerdierks A."/>
            <person name="Storesund J.E."/>
            <person name="Kallscheuer N."/>
            <person name="Luecker S."/>
            <person name="Lage O.M."/>
            <person name="Pohl T."/>
            <person name="Merkel B.J."/>
            <person name="Hornburger P."/>
            <person name="Mueller R.-W."/>
            <person name="Bruemmer F."/>
            <person name="Labrenz M."/>
            <person name="Spormann A.M."/>
            <person name="Op Den Camp H."/>
            <person name="Overmann J."/>
            <person name="Amann R."/>
            <person name="Jetten M.S.M."/>
            <person name="Mascher T."/>
            <person name="Medema M.H."/>
            <person name="Devos D.P."/>
            <person name="Kaster A.-K."/>
            <person name="Ovreas L."/>
            <person name="Rohde M."/>
            <person name="Galperin M.Y."/>
            <person name="Jogler C."/>
        </authorList>
    </citation>
    <scope>NUCLEOTIDE SEQUENCE [LARGE SCALE GENOMIC DNA]</scope>
    <source>
        <strain evidence="2 3">Pla123a</strain>
    </source>
</reference>
<sequence>MADLRDPRLMCVKAVLFVGIGAIGAALLLLESRTARTAALLALTVWAFCRAYYFAFYVIERYIDPRFRFDGLWSAARFMAVQRRKESGERPAGRSPD</sequence>
<keyword evidence="3" id="KW-1185">Reference proteome</keyword>